<sequence length="698" mass="73238">MEDDASGLFAPDRVAVVGATDREGAVGRAIVTNLADFDGDVVAVNPGREEVLGYDCYPDLQTAPDADLAVVVVPPSVVVDAVRDAGEAGVRNVVVITAGFSETGSEGADRERDLAAVADDYDLNLVGPNSLGVLSTPSGLNATFGPSNALPGSLSFMSQSGAFITAVLDWANDQGIGFKDVVSLGNKAVMDETDFLRQWHDDAETNVVLGYLEGIEDGREFIDTAREVTEDTPAVVVKSGRTEAGAQAASSHTGTIAGSEAAYEAGFEQAGVVRAENVQELFDFARALDGLPLPDSEEVAVVTNAGGPGVMATDAVGDARLSMASFGDDTIDALSEMLPAEGNVYNPVDVLGDAGVERFADALDTVLGSEDVGCAVVVAAPTAVLDFAELAEVLAERQAEHGKPVVACLMGGERTERAADALSAAGIPNYFDPARAVDSLDALAVQRAVEAREYEEPAEFDVDRERAREILTDAADRGSRRLGVEAMDLLDAYGIPTPEGEVVDDPADAVWVANDIDGDVVMKIVSPDILHKSDIGGVKVGVPDDEVRDAYEDLVTRAKNYQPDATILGVQVQEMVDTDAGTETILGVNRDPQFGPLVLFGLGGIFVEVLEDTSVRVAPVSGREADEMIDDLDSAPLLRGARGREPADEEAITDAVQRLSQLVTDFPAILELDVNPLLATADGVQALDVRLTIDPEQL</sequence>
<gene>
    <name evidence="7" type="primary">acdA1</name>
    <name evidence="7" type="ORF">HHUB_2126</name>
</gene>
<feature type="domain" description="CoA-binding" evidence="6">
    <location>
        <begin position="8"/>
        <end position="100"/>
    </location>
</feature>
<dbReference type="PANTHER" id="PTHR43334:SF1">
    <property type="entry name" value="3-HYDROXYPROPIONATE--COA LIGASE [ADP-FORMING]"/>
    <property type="match status" value="1"/>
</dbReference>
<dbReference type="KEGG" id="hhb:Hhub_2126"/>
<keyword evidence="4" id="KW-0547">Nucleotide-binding</keyword>
<accession>A0A0U5CXQ4</accession>
<dbReference type="EC" id="6.2.1.13" evidence="2"/>
<dbReference type="Pfam" id="PF19045">
    <property type="entry name" value="Ligase_CoA_2"/>
    <property type="match status" value="1"/>
</dbReference>
<dbReference type="InterPro" id="IPR036291">
    <property type="entry name" value="NAD(P)-bd_dom_sf"/>
</dbReference>
<evidence type="ECO:0000259" key="6">
    <source>
        <dbReference type="SMART" id="SM00881"/>
    </source>
</evidence>
<dbReference type="Pfam" id="PF13607">
    <property type="entry name" value="Succ_CoA_lig"/>
    <property type="match status" value="1"/>
</dbReference>
<evidence type="ECO:0000256" key="3">
    <source>
        <dbReference type="ARBA" id="ARBA00022598"/>
    </source>
</evidence>
<dbReference type="InterPro" id="IPR003781">
    <property type="entry name" value="CoA-bd"/>
</dbReference>
<dbReference type="Gene3D" id="3.40.50.261">
    <property type="entry name" value="Succinyl-CoA synthetase domains"/>
    <property type="match status" value="2"/>
</dbReference>
<name>A0A0U5CXQ4_9EURY</name>
<dbReference type="InterPro" id="IPR016102">
    <property type="entry name" value="Succinyl-CoA_synth-like"/>
</dbReference>
<dbReference type="Gene3D" id="3.40.50.720">
    <property type="entry name" value="NAD(P)-binding Rossmann-like Domain"/>
    <property type="match status" value="1"/>
</dbReference>
<dbReference type="Gene3D" id="3.30.470.20">
    <property type="entry name" value="ATP-grasp fold, B domain"/>
    <property type="match status" value="1"/>
</dbReference>
<dbReference type="GO" id="GO:0005524">
    <property type="term" value="F:ATP binding"/>
    <property type="evidence" value="ECO:0007669"/>
    <property type="project" value="UniProtKB-KW"/>
</dbReference>
<protein>
    <recommendedName>
        <fullName evidence="2">acetate--CoA ligase (ADP-forming)</fullName>
        <ecNumber evidence="2">6.2.1.13</ecNumber>
    </recommendedName>
</protein>
<keyword evidence="8" id="KW-1185">Reference proteome</keyword>
<dbReference type="SUPFAM" id="SSF52210">
    <property type="entry name" value="Succinyl-CoA synthetase domains"/>
    <property type="match status" value="2"/>
</dbReference>
<dbReference type="Proteomes" id="UP000066737">
    <property type="component" value="Chromosome I"/>
</dbReference>
<evidence type="ECO:0000256" key="1">
    <source>
        <dbReference type="ARBA" id="ARBA00001619"/>
    </source>
</evidence>
<dbReference type="InterPro" id="IPR043938">
    <property type="entry name" value="Ligase_CoA_dom"/>
</dbReference>
<dbReference type="SUPFAM" id="SSF51735">
    <property type="entry name" value="NAD(P)-binding Rossmann-fold domains"/>
    <property type="match status" value="1"/>
</dbReference>
<dbReference type="SUPFAM" id="SSF56059">
    <property type="entry name" value="Glutathione synthetase ATP-binding domain-like"/>
    <property type="match status" value="1"/>
</dbReference>
<evidence type="ECO:0000313" key="7">
    <source>
        <dbReference type="EMBL" id="CQH54764.1"/>
    </source>
</evidence>
<dbReference type="OrthoDB" id="18103at2157"/>
<keyword evidence="5" id="KW-0067">ATP-binding</keyword>
<dbReference type="STRING" id="1407499.HHUB_2126"/>
<dbReference type="Pfam" id="PF13549">
    <property type="entry name" value="ATP-grasp_5"/>
    <property type="match status" value="1"/>
</dbReference>
<dbReference type="FunFam" id="3.30.1490.20:FF:000020">
    <property type="entry name" value="Protein lysine acetyltransferase"/>
    <property type="match status" value="1"/>
</dbReference>
<dbReference type="GO" id="GO:0043758">
    <property type="term" value="F:acetate-CoA ligase (ADP-forming) activity"/>
    <property type="evidence" value="ECO:0007669"/>
    <property type="project" value="UniProtKB-EC"/>
</dbReference>
<dbReference type="GeneID" id="26658789"/>
<proteinExistence type="predicted"/>
<dbReference type="InterPro" id="IPR032875">
    <property type="entry name" value="Succ_CoA_lig_flav_dom"/>
</dbReference>
<dbReference type="InterPro" id="IPR051538">
    <property type="entry name" value="Acyl-CoA_Synth/Transferase"/>
</dbReference>
<dbReference type="InterPro" id="IPR013815">
    <property type="entry name" value="ATP_grasp_subdomain_1"/>
</dbReference>
<dbReference type="SMART" id="SM00881">
    <property type="entry name" value="CoA_binding"/>
    <property type="match status" value="1"/>
</dbReference>
<dbReference type="Gene3D" id="3.30.1490.20">
    <property type="entry name" value="ATP-grasp fold, A domain"/>
    <property type="match status" value="1"/>
</dbReference>
<keyword evidence="3 7" id="KW-0436">Ligase</keyword>
<dbReference type="Pfam" id="PF13380">
    <property type="entry name" value="CoA_binding_2"/>
    <property type="match status" value="1"/>
</dbReference>
<dbReference type="RefSeq" id="WP_059056565.1">
    <property type="nucleotide sequence ID" value="NZ_CEML01000002.1"/>
</dbReference>
<evidence type="ECO:0000256" key="4">
    <source>
        <dbReference type="ARBA" id="ARBA00022741"/>
    </source>
</evidence>
<dbReference type="PANTHER" id="PTHR43334">
    <property type="entry name" value="ACETATE--COA LIGASE [ADP-FORMING]"/>
    <property type="match status" value="1"/>
</dbReference>
<evidence type="ECO:0000313" key="8">
    <source>
        <dbReference type="Proteomes" id="UP000066737"/>
    </source>
</evidence>
<dbReference type="AlphaFoldDB" id="A0A0U5CXQ4"/>
<comment type="catalytic activity">
    <reaction evidence="1">
        <text>acetate + ATP + CoA = acetyl-CoA + ADP + phosphate</text>
        <dbReference type="Rhea" id="RHEA:15081"/>
        <dbReference type="ChEBI" id="CHEBI:30089"/>
        <dbReference type="ChEBI" id="CHEBI:30616"/>
        <dbReference type="ChEBI" id="CHEBI:43474"/>
        <dbReference type="ChEBI" id="CHEBI:57287"/>
        <dbReference type="ChEBI" id="CHEBI:57288"/>
        <dbReference type="ChEBI" id="CHEBI:456216"/>
        <dbReference type="EC" id="6.2.1.13"/>
    </reaction>
</comment>
<dbReference type="EMBL" id="LN831302">
    <property type="protein sequence ID" value="CQH54764.1"/>
    <property type="molecule type" value="Genomic_DNA"/>
</dbReference>
<organism evidence="7 8">
    <name type="scientific">Halobacterium hubeiense</name>
    <dbReference type="NCBI Taxonomy" id="1407499"/>
    <lineage>
        <taxon>Archaea</taxon>
        <taxon>Methanobacteriati</taxon>
        <taxon>Methanobacteriota</taxon>
        <taxon>Stenosarchaea group</taxon>
        <taxon>Halobacteria</taxon>
        <taxon>Halobacteriales</taxon>
        <taxon>Halobacteriaceae</taxon>
        <taxon>Halobacterium</taxon>
    </lineage>
</organism>
<evidence type="ECO:0000256" key="2">
    <source>
        <dbReference type="ARBA" id="ARBA00012957"/>
    </source>
</evidence>
<reference evidence="8" key="1">
    <citation type="journal article" date="2016" name="Environ. Microbiol.">
        <title>The complete genome of a viable archaeum isolated from 123-million-year-old rock salt.</title>
        <authorList>
            <person name="Jaakkola S.T."/>
            <person name="Pfeiffer F."/>
            <person name="Ravantti J.J."/>
            <person name="Guo Q."/>
            <person name="Liu Y."/>
            <person name="Chen X."/>
            <person name="Ma H."/>
            <person name="Yang C."/>
            <person name="Oksanen H.M."/>
            <person name="Bamford D.H."/>
        </authorList>
    </citation>
    <scope>NUCLEOTIDE SEQUENCE</scope>
    <source>
        <strain evidence="8">JI20-1</strain>
    </source>
</reference>
<evidence type="ECO:0000256" key="5">
    <source>
        <dbReference type="ARBA" id="ARBA00022840"/>
    </source>
</evidence>